<proteinExistence type="predicted"/>
<evidence type="ECO:0008006" key="3">
    <source>
        <dbReference type="Google" id="ProtNLM"/>
    </source>
</evidence>
<name>A0A1Q5TFM7_9GAMM</name>
<evidence type="ECO:0000313" key="2">
    <source>
        <dbReference type="Proteomes" id="UP000186268"/>
    </source>
</evidence>
<reference evidence="1 2" key="1">
    <citation type="submission" date="2016-09" db="EMBL/GenBank/DDBJ databases">
        <title>Xenorhabdus thuongxuanensis sp. nov. and Xenorhabdus eapokensis sp. nov., isolated from Steinernema species.</title>
        <authorList>
            <person name="Kaempfer P."/>
            <person name="Tobias N.J."/>
            <person name="Phan Ke L."/>
            <person name="Bode H.B."/>
            <person name="Glaeser S.P."/>
        </authorList>
    </citation>
    <scope>NUCLEOTIDE SEQUENCE [LARGE SCALE GENOMIC DNA]</scope>
    <source>
        <strain evidence="1 2">DL20</strain>
    </source>
</reference>
<dbReference type="OrthoDB" id="6593316at2"/>
<protein>
    <recommendedName>
        <fullName evidence="3">Phage protein</fullName>
    </recommendedName>
</protein>
<gene>
    <name evidence="1" type="ORF">Xedl_03764</name>
</gene>
<dbReference type="STRING" id="1873482.Xedl_03764"/>
<organism evidence="1 2">
    <name type="scientific">Xenorhabdus eapokensis</name>
    <dbReference type="NCBI Taxonomy" id="1873482"/>
    <lineage>
        <taxon>Bacteria</taxon>
        <taxon>Pseudomonadati</taxon>
        <taxon>Pseudomonadota</taxon>
        <taxon>Gammaproteobacteria</taxon>
        <taxon>Enterobacterales</taxon>
        <taxon>Morganellaceae</taxon>
        <taxon>Xenorhabdus</taxon>
    </lineage>
</organism>
<accession>A0A1Q5TFM7</accession>
<dbReference type="Proteomes" id="UP000186268">
    <property type="component" value="Unassembled WGS sequence"/>
</dbReference>
<keyword evidence="2" id="KW-1185">Reference proteome</keyword>
<sequence>MFYHPFSDDMVRAINEGAHIVLATRLDLVSGVVCAHTGVGNLVIAGENYLGVGSLGEIEAVSESMTTSPTQLVLKLTGFDRGLVGTVLNERGRGRDASVMMVTIGDDGHPLLAEILFAGQISTINVVAGNENAVSVTISNRFERWSMGLPDRFTDESWSTRRQGDRIFRYVAQMAERAIYWGSKKDAPAFIYK</sequence>
<evidence type="ECO:0000313" key="1">
    <source>
        <dbReference type="EMBL" id="OKO99036.1"/>
    </source>
</evidence>
<dbReference type="AlphaFoldDB" id="A0A1Q5TFM7"/>
<dbReference type="EMBL" id="MKGQ01000066">
    <property type="protein sequence ID" value="OKO99036.1"/>
    <property type="molecule type" value="Genomic_DNA"/>
</dbReference>
<dbReference type="RefSeq" id="WP_074025254.1">
    <property type="nucleotide sequence ID" value="NZ_CAWNAG010000176.1"/>
</dbReference>
<comment type="caution">
    <text evidence="1">The sequence shown here is derived from an EMBL/GenBank/DDBJ whole genome shotgun (WGS) entry which is preliminary data.</text>
</comment>